<dbReference type="InterPro" id="IPR036388">
    <property type="entry name" value="WH-like_DNA-bd_sf"/>
</dbReference>
<comment type="caution">
    <text evidence="8">The sequence shown here is derived from an EMBL/GenBank/DDBJ whole genome shotgun (WGS) entry which is preliminary data.</text>
</comment>
<dbReference type="EMBL" id="JAUSUW010000001">
    <property type="protein sequence ID" value="MDQ0419547.1"/>
    <property type="molecule type" value="Genomic_DNA"/>
</dbReference>
<keyword evidence="9" id="KW-1185">Reference proteome</keyword>
<keyword evidence="5" id="KW-0804">Transcription</keyword>
<dbReference type="CDD" id="cd06171">
    <property type="entry name" value="Sigma70_r4"/>
    <property type="match status" value="1"/>
</dbReference>
<name>A0ABU0G2K8_9HYPH</name>
<dbReference type="InterPro" id="IPR013324">
    <property type="entry name" value="RNA_pol_sigma_r3/r4-like"/>
</dbReference>
<accession>A0ABU0G2K8</accession>
<dbReference type="PANTHER" id="PTHR43133">
    <property type="entry name" value="RNA POLYMERASE ECF-TYPE SIGMA FACTO"/>
    <property type="match status" value="1"/>
</dbReference>
<dbReference type="SUPFAM" id="SSF88946">
    <property type="entry name" value="Sigma2 domain of RNA polymerase sigma factors"/>
    <property type="match status" value="1"/>
</dbReference>
<evidence type="ECO:0000256" key="2">
    <source>
        <dbReference type="ARBA" id="ARBA00023015"/>
    </source>
</evidence>
<protein>
    <submittedName>
        <fullName evidence="8">RNA polymerase sigma-70 factor (ECF subfamily)</fullName>
    </submittedName>
</protein>
<keyword evidence="2" id="KW-0805">Transcription regulation</keyword>
<keyword evidence="4" id="KW-0238">DNA-binding</keyword>
<dbReference type="Proteomes" id="UP001238496">
    <property type="component" value="Unassembled WGS sequence"/>
</dbReference>
<dbReference type="Gene3D" id="1.10.10.10">
    <property type="entry name" value="Winged helix-like DNA-binding domain superfamily/Winged helix DNA-binding domain"/>
    <property type="match status" value="1"/>
</dbReference>
<gene>
    <name evidence="8" type="ORF">J2045_000557</name>
</gene>
<evidence type="ECO:0000256" key="4">
    <source>
        <dbReference type="ARBA" id="ARBA00023125"/>
    </source>
</evidence>
<dbReference type="Gene3D" id="1.10.1740.10">
    <property type="match status" value="1"/>
</dbReference>
<evidence type="ECO:0000256" key="3">
    <source>
        <dbReference type="ARBA" id="ARBA00023082"/>
    </source>
</evidence>
<keyword evidence="3" id="KW-0731">Sigma factor</keyword>
<dbReference type="Pfam" id="PF08281">
    <property type="entry name" value="Sigma70_r4_2"/>
    <property type="match status" value="1"/>
</dbReference>
<organism evidence="8 9">
    <name type="scientific">Peteryoungia aggregata LMG 23059</name>
    <dbReference type="NCBI Taxonomy" id="1368425"/>
    <lineage>
        <taxon>Bacteria</taxon>
        <taxon>Pseudomonadati</taxon>
        <taxon>Pseudomonadota</taxon>
        <taxon>Alphaproteobacteria</taxon>
        <taxon>Hyphomicrobiales</taxon>
        <taxon>Rhizobiaceae</taxon>
        <taxon>Peteryoungia</taxon>
    </lineage>
</organism>
<dbReference type="InterPro" id="IPR007627">
    <property type="entry name" value="RNA_pol_sigma70_r2"/>
</dbReference>
<dbReference type="InterPro" id="IPR013325">
    <property type="entry name" value="RNA_pol_sigma_r2"/>
</dbReference>
<evidence type="ECO:0000256" key="5">
    <source>
        <dbReference type="ARBA" id="ARBA00023163"/>
    </source>
</evidence>
<feature type="domain" description="RNA polymerase sigma-70 region 2" evidence="6">
    <location>
        <begin position="23"/>
        <end position="88"/>
    </location>
</feature>
<evidence type="ECO:0000313" key="8">
    <source>
        <dbReference type="EMBL" id="MDQ0419547.1"/>
    </source>
</evidence>
<dbReference type="RefSeq" id="WP_307369151.1">
    <property type="nucleotide sequence ID" value="NZ_JAUSUW010000001.1"/>
</dbReference>
<proteinExistence type="inferred from homology"/>
<dbReference type="InterPro" id="IPR013249">
    <property type="entry name" value="RNA_pol_sigma70_r4_t2"/>
</dbReference>
<dbReference type="PANTHER" id="PTHR43133:SF8">
    <property type="entry name" value="RNA POLYMERASE SIGMA FACTOR HI_1459-RELATED"/>
    <property type="match status" value="1"/>
</dbReference>
<dbReference type="InterPro" id="IPR014284">
    <property type="entry name" value="RNA_pol_sigma-70_dom"/>
</dbReference>
<dbReference type="NCBIfam" id="TIGR02937">
    <property type="entry name" value="sigma70-ECF"/>
    <property type="match status" value="1"/>
</dbReference>
<reference evidence="8 9" key="1">
    <citation type="submission" date="2023-07" db="EMBL/GenBank/DDBJ databases">
        <title>Genomic Encyclopedia of Type Strains, Phase IV (KMG-IV): sequencing the most valuable type-strain genomes for metagenomic binning, comparative biology and taxonomic classification.</title>
        <authorList>
            <person name="Goeker M."/>
        </authorList>
    </citation>
    <scope>NUCLEOTIDE SEQUENCE [LARGE SCALE GENOMIC DNA]</scope>
    <source>
        <strain evidence="8 9">DSM 1111</strain>
    </source>
</reference>
<evidence type="ECO:0000313" key="9">
    <source>
        <dbReference type="Proteomes" id="UP001238496"/>
    </source>
</evidence>
<feature type="domain" description="RNA polymerase sigma factor 70 region 4 type 2" evidence="7">
    <location>
        <begin position="119"/>
        <end position="171"/>
    </location>
</feature>
<evidence type="ECO:0000259" key="6">
    <source>
        <dbReference type="Pfam" id="PF04542"/>
    </source>
</evidence>
<comment type="similarity">
    <text evidence="1">Belongs to the sigma-70 factor family. ECF subfamily.</text>
</comment>
<evidence type="ECO:0000256" key="1">
    <source>
        <dbReference type="ARBA" id="ARBA00010641"/>
    </source>
</evidence>
<sequence>MQDEDASLLKAFAAGDNRAAQTLIERLSPRVLAQALRLLGNRSEAEDIMQEALLRLWRTAPTWQPRARVSTWLYRVTANLCLDRLRARCQMVSIDAVPGEMTAGDPAIIASLQQEARLDALRRALAELPERQALAVSLRFIEGLGNPEIAAIMDIGVEAVESLTARGKRALAAALSSKKEALGYADE</sequence>
<evidence type="ECO:0000259" key="7">
    <source>
        <dbReference type="Pfam" id="PF08281"/>
    </source>
</evidence>
<dbReference type="InterPro" id="IPR039425">
    <property type="entry name" value="RNA_pol_sigma-70-like"/>
</dbReference>
<dbReference type="Pfam" id="PF04542">
    <property type="entry name" value="Sigma70_r2"/>
    <property type="match status" value="1"/>
</dbReference>
<dbReference type="SUPFAM" id="SSF88659">
    <property type="entry name" value="Sigma3 and sigma4 domains of RNA polymerase sigma factors"/>
    <property type="match status" value="1"/>
</dbReference>